<dbReference type="InterPro" id="IPR050275">
    <property type="entry name" value="PGM_Phosphatase"/>
</dbReference>
<dbReference type="InterPro" id="IPR029033">
    <property type="entry name" value="His_PPase_superfam"/>
</dbReference>
<accession>A0A7J6PD64</accession>
<dbReference type="PANTHER" id="PTHR48100">
    <property type="entry name" value="BROAD-SPECIFICITY PHOSPHATASE YOR283W-RELATED"/>
    <property type="match status" value="1"/>
</dbReference>
<feature type="compositionally biased region" description="Polar residues" evidence="1">
    <location>
        <begin position="1"/>
        <end position="17"/>
    </location>
</feature>
<gene>
    <name evidence="3" type="ORF">FOZ60_009669</name>
</gene>
<feature type="transmembrane region" description="Helical" evidence="2">
    <location>
        <begin position="413"/>
        <end position="433"/>
    </location>
</feature>
<keyword evidence="2" id="KW-0472">Membrane</keyword>
<comment type="caution">
    <text evidence="3">The sequence shown here is derived from an EMBL/GenBank/DDBJ whole genome shotgun (WGS) entry which is preliminary data.</text>
</comment>
<feature type="compositionally biased region" description="Low complexity" evidence="1">
    <location>
        <begin position="33"/>
        <end position="48"/>
    </location>
</feature>
<evidence type="ECO:0000256" key="2">
    <source>
        <dbReference type="SAM" id="Phobius"/>
    </source>
</evidence>
<feature type="compositionally biased region" description="Basic and acidic residues" evidence="1">
    <location>
        <begin position="69"/>
        <end position="78"/>
    </location>
</feature>
<dbReference type="PANTHER" id="PTHR48100:SF33">
    <property type="entry name" value="PEPTIDASE S54 RHOMBOID DOMAIN-CONTAINING PROTEIN"/>
    <property type="match status" value="1"/>
</dbReference>
<dbReference type="OrthoDB" id="496981at2759"/>
<dbReference type="EMBL" id="JABANP010000039">
    <property type="protein sequence ID" value="KAF4693922.1"/>
    <property type="molecule type" value="Genomic_DNA"/>
</dbReference>
<feature type="region of interest" description="Disordered" evidence="1">
    <location>
        <begin position="297"/>
        <end position="316"/>
    </location>
</feature>
<sequence>MGCTSSKQDIVHPTTSKAAGGRPTIPPRKDALDAAGAVSAATTASSKDQQQDPEKLSASSTPPTTIESSGRRRERDEFDFSSGDEDEAKKTTKSKRKGSGVIPPWDEAAERQRVLEERRRRRMEREMQRMQIDGPSPRGPTPGGYAGRMTPRSSTPYAGMASPRRPPPPGGAYYYHHQHTPRSSAPLPPSPRVALWTPRVGGTPRESRASRGACDAGYGALPRRYLQRTTSSTSMAYYYYQQQSPRGSTVAAATGFTPRAYQQPSPRGGSAYYPPPSPRGGTPRVGVMTPRGRASVVASGDPYAMGTPRGASSSTHRQRSARVVVVAAAEGGGGEAAVVVVVLWFRICWLTNDNGEARVLERTTLATLNAGFNAPSSLDFGWPAVDVSGAQFMAQMSVGSSFLADFLFTKSPAFVLVFFLVCAALACYVVLLLTSTEDVKTKLLAMPTASLHFFLSKDRKWKQPSDTRIILEEARAFPERAHRKRIIFLRHGESMWNVVFNKGFGPSFPVRLVKCSVKEAELLPTADSLYWDSPISPDGIQQSLRLLSWIEENKKTNKYARLLAGDDQEHTSVMASSNLRRAVSTGMIALSARLLRGEEAPSAGGHRQEQIYVMSALQEVTRNVDGFALTPKKGVPGPSFVEVADPKIKDVVDFYAEHKLNGTFNDGSKPLSSNGLARFREFCDWCFNSSVARDVDCVVAIGHSLYFREFYNAFLPRAVRTPARSNKMLNCGVTSFELVTTGPGKYAIDPNSVELVYGGFHGVKDTKHLA</sequence>
<proteinExistence type="predicted"/>
<dbReference type="GO" id="GO:0005829">
    <property type="term" value="C:cytosol"/>
    <property type="evidence" value="ECO:0007669"/>
    <property type="project" value="TreeGrafter"/>
</dbReference>
<organism evidence="3 4">
    <name type="scientific">Perkinsus olseni</name>
    <name type="common">Perkinsus atlanticus</name>
    <dbReference type="NCBI Taxonomy" id="32597"/>
    <lineage>
        <taxon>Eukaryota</taxon>
        <taxon>Sar</taxon>
        <taxon>Alveolata</taxon>
        <taxon>Perkinsozoa</taxon>
        <taxon>Perkinsea</taxon>
        <taxon>Perkinsida</taxon>
        <taxon>Perkinsidae</taxon>
        <taxon>Perkinsus</taxon>
    </lineage>
</organism>
<keyword evidence="2" id="KW-1133">Transmembrane helix</keyword>
<protein>
    <submittedName>
        <fullName evidence="3">Uncharacterized protein</fullName>
    </submittedName>
</protein>
<feature type="compositionally biased region" description="Basic and acidic residues" evidence="1">
    <location>
        <begin position="108"/>
        <end position="128"/>
    </location>
</feature>
<dbReference type="Gene3D" id="3.40.50.1240">
    <property type="entry name" value="Phosphoglycerate mutase-like"/>
    <property type="match status" value="1"/>
</dbReference>
<evidence type="ECO:0000313" key="3">
    <source>
        <dbReference type="EMBL" id="KAF4693922.1"/>
    </source>
</evidence>
<name>A0A7J6PD64_PEROL</name>
<dbReference type="Proteomes" id="UP000541610">
    <property type="component" value="Unassembled WGS sequence"/>
</dbReference>
<dbReference type="SUPFAM" id="SSF53254">
    <property type="entry name" value="Phosphoglycerate mutase-like"/>
    <property type="match status" value="1"/>
</dbReference>
<dbReference type="AlphaFoldDB" id="A0A7J6PD64"/>
<evidence type="ECO:0000256" key="1">
    <source>
        <dbReference type="SAM" id="MobiDB-lite"/>
    </source>
</evidence>
<reference evidence="3 4" key="1">
    <citation type="submission" date="2020-04" db="EMBL/GenBank/DDBJ databases">
        <title>Perkinsus olseni comparative genomics.</title>
        <authorList>
            <person name="Bogema D.R."/>
        </authorList>
    </citation>
    <scope>NUCLEOTIDE SEQUENCE [LARGE SCALE GENOMIC DNA]</scope>
    <source>
        <strain evidence="3">00978-12</strain>
    </source>
</reference>
<feature type="region of interest" description="Disordered" evidence="1">
    <location>
        <begin position="1"/>
        <end position="190"/>
    </location>
</feature>
<evidence type="ECO:0000313" key="4">
    <source>
        <dbReference type="Proteomes" id="UP000541610"/>
    </source>
</evidence>
<keyword evidence="2" id="KW-0812">Transmembrane</keyword>
<feature type="region of interest" description="Disordered" evidence="1">
    <location>
        <begin position="259"/>
        <end position="282"/>
    </location>
</feature>
<dbReference type="GO" id="GO:0016791">
    <property type="term" value="F:phosphatase activity"/>
    <property type="evidence" value="ECO:0007669"/>
    <property type="project" value="TreeGrafter"/>
</dbReference>
<feature type="compositionally biased region" description="Polar residues" evidence="1">
    <location>
        <begin position="57"/>
        <end position="68"/>
    </location>
</feature>